<feature type="compositionally biased region" description="Polar residues" evidence="9">
    <location>
        <begin position="870"/>
        <end position="881"/>
    </location>
</feature>
<evidence type="ECO:0000256" key="4">
    <source>
        <dbReference type="ARBA" id="ARBA00022737"/>
    </source>
</evidence>
<dbReference type="Gene3D" id="2.60.40.60">
    <property type="entry name" value="Cadherins"/>
    <property type="match status" value="5"/>
</dbReference>
<keyword evidence="13" id="KW-1185">Reference proteome</keyword>
<dbReference type="GO" id="GO:0005912">
    <property type="term" value="C:adherens junction"/>
    <property type="evidence" value="ECO:0007669"/>
    <property type="project" value="TreeGrafter"/>
</dbReference>
<feature type="compositionally biased region" description="Low complexity" evidence="9">
    <location>
        <begin position="824"/>
        <end position="840"/>
    </location>
</feature>
<protein>
    <submittedName>
        <fullName evidence="12">Putative protocadherin-8</fullName>
    </submittedName>
</protein>
<evidence type="ECO:0000256" key="8">
    <source>
        <dbReference type="PROSITE-ProRule" id="PRU00043"/>
    </source>
</evidence>
<dbReference type="SUPFAM" id="SSF49313">
    <property type="entry name" value="Cadherin-like"/>
    <property type="match status" value="4"/>
</dbReference>
<evidence type="ECO:0000256" key="5">
    <source>
        <dbReference type="ARBA" id="ARBA00022837"/>
    </source>
</evidence>
<dbReference type="GO" id="GO:0008013">
    <property type="term" value="F:beta-catenin binding"/>
    <property type="evidence" value="ECO:0007669"/>
    <property type="project" value="TreeGrafter"/>
</dbReference>
<dbReference type="InterPro" id="IPR020894">
    <property type="entry name" value="Cadherin_CS"/>
</dbReference>
<dbReference type="GO" id="GO:0007043">
    <property type="term" value="P:cell-cell junction assembly"/>
    <property type="evidence" value="ECO:0007669"/>
    <property type="project" value="TreeGrafter"/>
</dbReference>
<evidence type="ECO:0000259" key="11">
    <source>
        <dbReference type="PROSITE" id="PS50268"/>
    </source>
</evidence>
<feature type="compositionally biased region" description="Pro residues" evidence="9">
    <location>
        <begin position="856"/>
        <end position="866"/>
    </location>
</feature>
<comment type="caution">
    <text evidence="12">The sequence shown here is derived from an EMBL/GenBank/DDBJ whole genome shotgun (WGS) entry which is preliminary data.</text>
</comment>
<dbReference type="EMBL" id="QCYY01004497">
    <property type="protein sequence ID" value="ROT60891.1"/>
    <property type="molecule type" value="Genomic_DNA"/>
</dbReference>
<dbReference type="GO" id="GO:0007156">
    <property type="term" value="P:homophilic cell adhesion via plasma membrane adhesion molecules"/>
    <property type="evidence" value="ECO:0007669"/>
    <property type="project" value="InterPro"/>
</dbReference>
<feature type="compositionally biased region" description="Low complexity" evidence="9">
    <location>
        <begin position="722"/>
        <end position="736"/>
    </location>
</feature>
<comment type="subcellular location">
    <subcellularLocation>
        <location evidence="1">Membrane</location>
        <topology evidence="1">Single-pass membrane protein</topology>
    </subcellularLocation>
</comment>
<dbReference type="Proteomes" id="UP000283509">
    <property type="component" value="Unassembled WGS sequence"/>
</dbReference>
<keyword evidence="4" id="KW-0677">Repeat</keyword>
<evidence type="ECO:0000256" key="10">
    <source>
        <dbReference type="SAM" id="Phobius"/>
    </source>
</evidence>
<keyword evidence="2 10" id="KW-0812">Transmembrane</keyword>
<dbReference type="GO" id="GO:0034332">
    <property type="term" value="P:adherens junction organization"/>
    <property type="evidence" value="ECO:0007669"/>
    <property type="project" value="TreeGrafter"/>
</dbReference>
<dbReference type="CDD" id="cd11304">
    <property type="entry name" value="Cadherin_repeat"/>
    <property type="match status" value="4"/>
</dbReference>
<evidence type="ECO:0000313" key="13">
    <source>
        <dbReference type="Proteomes" id="UP000283509"/>
    </source>
</evidence>
<dbReference type="PANTHER" id="PTHR24027:SF422">
    <property type="entry name" value="CADHERIN DOMAIN-CONTAINING PROTEIN"/>
    <property type="match status" value="1"/>
</dbReference>
<dbReference type="GO" id="GO:0045296">
    <property type="term" value="F:cadherin binding"/>
    <property type="evidence" value="ECO:0007669"/>
    <property type="project" value="TreeGrafter"/>
</dbReference>
<feature type="compositionally biased region" description="Polar residues" evidence="9">
    <location>
        <begin position="923"/>
        <end position="935"/>
    </location>
</feature>
<keyword evidence="3" id="KW-0732">Signal</keyword>
<dbReference type="InterPro" id="IPR039808">
    <property type="entry name" value="Cadherin"/>
</dbReference>
<dbReference type="GO" id="GO:0005509">
    <property type="term" value="F:calcium ion binding"/>
    <property type="evidence" value="ECO:0007669"/>
    <property type="project" value="UniProtKB-UniRule"/>
</dbReference>
<dbReference type="InterPro" id="IPR015919">
    <property type="entry name" value="Cadherin-like_sf"/>
</dbReference>
<sequence length="939" mass="101088">MLPLPPLLLSPPSFPTPSIFLLPLLPALLFLLFLPFLLLPAFPFLPPSPPPPPIPPPDKRVPSMLPIFYNSSRTLRLEGDASANGDIYLRLKEKNSPVQISDNSKNLTLTKKLDKEGKDGEAHVIVNVICDRRGATDPELLAGDAVGACGLVGGLVGGRGGEAITGRGRATRRGGVDTVARSASPPSFTIPVNIRVTDDNDNAPIFVNAPYYVNVSEVTVIGTVIVGDILAVDDDQQGPFSTVQYSILPGPYSDMFAFESPLRGALVLKQPLDYERLPVFNITILAQDQAAEARSSSTVVTIQVQDADDQNPAFARDHYMAVIPDNPVKGTPIEVQPETVRAVDRDAGIMAEVTYSFSRDEEAARYFKIDPKTGEVSLSMNVPDDQLHQPATLVVRATQVDNPDRYALTTVTLSRRGYYSTQLQFVQRDYVATVLENLPKHSLIAPTIINKNLDSNIRFSLERNGDGVFGISSSGQIILEFELDYELKQEYNLRIYVTDGEFNDTATLRVQVLNVNDWDPRFRYPQYEFYVTSTTLRPGDAVGTIEVADGDRGDQITLTVMGEDARMFAISSDGELRVRDLTTLNSTEAHIVIQAKDSGSPPRMASAPVTINFPAGMVKSSPLGATSSFLLMVIFGALLGVFVLVIICLAIYIHKNKKYRDDNDAALPTKMSQIVTNNVPHTKLDPLSPLNHQMQGNGRQMTPIGTPMPTGALAGIEEPTANDHVNNNNAHTNNNNYGGGGSVRASTISVRSNIGGGSAHGSRRYLKNPLANGSLPAASSHTSDQPHGIDGHSLNGTVRSHSTTASTASLNDSLDPQIRSSTVSIGGRSSIGMSPSPIGSARALGGLPHSNKVGPAPTPPPPPANTPFPEQSSPGGLSTVSLDSLPTKIAWPHGSIPKRVKKLSWEDELSNKTELDPEVSVTPMPQSSVTDTPNLTVYF</sequence>
<name>A0A423S9L4_PENVA</name>
<proteinExistence type="predicted"/>
<dbReference type="GO" id="GO:0000902">
    <property type="term" value="P:cell morphogenesis"/>
    <property type="evidence" value="ECO:0007669"/>
    <property type="project" value="TreeGrafter"/>
</dbReference>
<dbReference type="GO" id="GO:0016339">
    <property type="term" value="P:calcium-dependent cell-cell adhesion via plasma membrane cell adhesion molecules"/>
    <property type="evidence" value="ECO:0007669"/>
    <property type="project" value="TreeGrafter"/>
</dbReference>
<dbReference type="PRINTS" id="PR00205">
    <property type="entry name" value="CADHERIN"/>
</dbReference>
<evidence type="ECO:0000256" key="1">
    <source>
        <dbReference type="ARBA" id="ARBA00004167"/>
    </source>
</evidence>
<evidence type="ECO:0000256" key="2">
    <source>
        <dbReference type="ARBA" id="ARBA00022692"/>
    </source>
</evidence>
<dbReference type="PROSITE" id="PS00232">
    <property type="entry name" value="CADHERIN_1"/>
    <property type="match status" value="1"/>
</dbReference>
<organism evidence="12 13">
    <name type="scientific">Penaeus vannamei</name>
    <name type="common">Whiteleg shrimp</name>
    <name type="synonym">Litopenaeus vannamei</name>
    <dbReference type="NCBI Taxonomy" id="6689"/>
    <lineage>
        <taxon>Eukaryota</taxon>
        <taxon>Metazoa</taxon>
        <taxon>Ecdysozoa</taxon>
        <taxon>Arthropoda</taxon>
        <taxon>Crustacea</taxon>
        <taxon>Multicrustacea</taxon>
        <taxon>Malacostraca</taxon>
        <taxon>Eumalacostraca</taxon>
        <taxon>Eucarida</taxon>
        <taxon>Decapoda</taxon>
        <taxon>Dendrobranchiata</taxon>
        <taxon>Penaeoidea</taxon>
        <taxon>Penaeidae</taxon>
        <taxon>Penaeus</taxon>
    </lineage>
</organism>
<evidence type="ECO:0000256" key="6">
    <source>
        <dbReference type="ARBA" id="ARBA00022989"/>
    </source>
</evidence>
<dbReference type="SMART" id="SM00112">
    <property type="entry name" value="CA"/>
    <property type="match status" value="5"/>
</dbReference>
<accession>A0A423S9L4</accession>
<dbReference type="PROSITE" id="PS50268">
    <property type="entry name" value="CADHERIN_2"/>
    <property type="match status" value="3"/>
</dbReference>
<dbReference type="Pfam" id="PF00028">
    <property type="entry name" value="Cadherin"/>
    <property type="match status" value="2"/>
</dbReference>
<keyword evidence="5 8" id="KW-0106">Calcium</keyword>
<dbReference type="AlphaFoldDB" id="A0A423S9L4"/>
<feature type="compositionally biased region" description="Polar residues" evidence="9">
    <location>
        <begin position="794"/>
        <end position="823"/>
    </location>
</feature>
<dbReference type="OrthoDB" id="6250271at2759"/>
<reference evidence="12 13" key="1">
    <citation type="submission" date="2018-04" db="EMBL/GenBank/DDBJ databases">
        <authorList>
            <person name="Zhang X."/>
            <person name="Yuan J."/>
            <person name="Li F."/>
            <person name="Xiang J."/>
        </authorList>
    </citation>
    <scope>NUCLEOTIDE SEQUENCE [LARGE SCALE GENOMIC DNA]</scope>
    <source>
        <tissue evidence="12">Muscle</tissue>
    </source>
</reference>
<gene>
    <name evidence="12" type="ORF">C7M84_021462</name>
</gene>
<feature type="region of interest" description="Disordered" evidence="9">
    <location>
        <begin position="719"/>
        <end position="881"/>
    </location>
</feature>
<keyword evidence="7 10" id="KW-0472">Membrane</keyword>
<dbReference type="GO" id="GO:0044331">
    <property type="term" value="P:cell-cell adhesion mediated by cadherin"/>
    <property type="evidence" value="ECO:0007669"/>
    <property type="project" value="TreeGrafter"/>
</dbReference>
<feature type="region of interest" description="Disordered" evidence="9">
    <location>
        <begin position="911"/>
        <end position="935"/>
    </location>
</feature>
<dbReference type="InterPro" id="IPR002126">
    <property type="entry name" value="Cadherin-like_dom"/>
</dbReference>
<dbReference type="GO" id="GO:0016342">
    <property type="term" value="C:catenin complex"/>
    <property type="evidence" value="ECO:0007669"/>
    <property type="project" value="TreeGrafter"/>
</dbReference>
<reference evidence="12 13" key="2">
    <citation type="submission" date="2019-01" db="EMBL/GenBank/DDBJ databases">
        <title>The decoding of complex shrimp genome reveals the adaptation for benthos swimmer, frequently molting mechanism and breeding impact on genome.</title>
        <authorList>
            <person name="Sun Y."/>
            <person name="Gao Y."/>
            <person name="Yu Y."/>
        </authorList>
    </citation>
    <scope>NUCLEOTIDE SEQUENCE [LARGE SCALE GENOMIC DNA]</scope>
    <source>
        <tissue evidence="12">Muscle</tissue>
    </source>
</reference>
<feature type="transmembrane region" description="Helical" evidence="10">
    <location>
        <begin position="629"/>
        <end position="653"/>
    </location>
</feature>
<feature type="domain" description="Cadherin" evidence="11">
    <location>
        <begin position="78"/>
        <end position="206"/>
    </location>
</feature>
<dbReference type="PANTHER" id="PTHR24027">
    <property type="entry name" value="CADHERIN-23"/>
    <property type="match status" value="1"/>
</dbReference>
<feature type="domain" description="Cadherin" evidence="11">
    <location>
        <begin position="207"/>
        <end position="314"/>
    </location>
</feature>
<feature type="domain" description="Cadherin" evidence="11">
    <location>
        <begin position="315"/>
        <end position="522"/>
    </location>
</feature>
<evidence type="ECO:0000256" key="9">
    <source>
        <dbReference type="SAM" id="MobiDB-lite"/>
    </source>
</evidence>
<evidence type="ECO:0000256" key="7">
    <source>
        <dbReference type="ARBA" id="ARBA00023136"/>
    </source>
</evidence>
<evidence type="ECO:0000256" key="3">
    <source>
        <dbReference type="ARBA" id="ARBA00022729"/>
    </source>
</evidence>
<evidence type="ECO:0000313" key="12">
    <source>
        <dbReference type="EMBL" id="ROT60891.1"/>
    </source>
</evidence>
<dbReference type="GO" id="GO:0016477">
    <property type="term" value="P:cell migration"/>
    <property type="evidence" value="ECO:0007669"/>
    <property type="project" value="TreeGrafter"/>
</dbReference>
<keyword evidence="6 10" id="KW-1133">Transmembrane helix</keyword>